<sequence>MIFSRDTSILNVMEPIVGHLFEDHYVKTGLLKCHCEKCRIDILSLTLNHVPPHYTSSQAGEAYVKALYQEPQLQSDILRELTKAVQVIQEHPNHELE</sequence>
<dbReference type="OrthoDB" id="5616024at2"/>
<comment type="caution">
    <text evidence="1">The sequence shown here is derived from an EMBL/GenBank/DDBJ whole genome shotgun (WGS) entry which is preliminary data.</text>
</comment>
<evidence type="ECO:0000313" key="2">
    <source>
        <dbReference type="Proteomes" id="UP000282076"/>
    </source>
</evidence>
<reference evidence="1 2" key="1">
    <citation type="submission" date="2018-10" db="EMBL/GenBank/DDBJ databases">
        <title>Cohnella sp. M2MS4P-1, whole genome shotgun sequence.</title>
        <authorList>
            <person name="Tuo L."/>
        </authorList>
    </citation>
    <scope>NUCLEOTIDE SEQUENCE [LARGE SCALE GENOMIC DNA]</scope>
    <source>
        <strain evidence="1 2">M2MS4P-1</strain>
    </source>
</reference>
<name>A0A494XE25_9BACL</name>
<gene>
    <name evidence="1" type="ORF">D7Z26_24215</name>
</gene>
<organism evidence="1 2">
    <name type="scientific">Cohnella endophytica</name>
    <dbReference type="NCBI Taxonomy" id="2419778"/>
    <lineage>
        <taxon>Bacteria</taxon>
        <taxon>Bacillati</taxon>
        <taxon>Bacillota</taxon>
        <taxon>Bacilli</taxon>
        <taxon>Bacillales</taxon>
        <taxon>Paenibacillaceae</taxon>
        <taxon>Cohnella</taxon>
    </lineage>
</organism>
<dbReference type="Pfam" id="PF10719">
    <property type="entry name" value="ComFB"/>
    <property type="match status" value="1"/>
</dbReference>
<dbReference type="InterPro" id="IPR019657">
    <property type="entry name" value="ComFB"/>
</dbReference>
<accession>A0A494XE25</accession>
<dbReference type="Proteomes" id="UP000282076">
    <property type="component" value="Unassembled WGS sequence"/>
</dbReference>
<dbReference type="RefSeq" id="WP_120979617.1">
    <property type="nucleotide sequence ID" value="NZ_RBZM01000012.1"/>
</dbReference>
<proteinExistence type="predicted"/>
<protein>
    <submittedName>
        <fullName evidence="1">Competence protein ComFB</fullName>
    </submittedName>
</protein>
<evidence type="ECO:0000313" key="1">
    <source>
        <dbReference type="EMBL" id="RKP46716.1"/>
    </source>
</evidence>
<dbReference type="AlphaFoldDB" id="A0A494XE25"/>
<keyword evidence="2" id="KW-1185">Reference proteome</keyword>
<dbReference type="EMBL" id="RBZM01000012">
    <property type="protein sequence ID" value="RKP46716.1"/>
    <property type="molecule type" value="Genomic_DNA"/>
</dbReference>